<feature type="transmembrane region" description="Helical" evidence="9">
    <location>
        <begin position="35"/>
        <end position="52"/>
    </location>
</feature>
<organism evidence="10 11">
    <name type="scientific">Phrynosoma platyrhinos</name>
    <name type="common">Desert horned lizard</name>
    <dbReference type="NCBI Taxonomy" id="52577"/>
    <lineage>
        <taxon>Eukaryota</taxon>
        <taxon>Metazoa</taxon>
        <taxon>Chordata</taxon>
        <taxon>Craniata</taxon>
        <taxon>Vertebrata</taxon>
        <taxon>Euteleostomi</taxon>
        <taxon>Lepidosauria</taxon>
        <taxon>Squamata</taxon>
        <taxon>Bifurcata</taxon>
        <taxon>Unidentata</taxon>
        <taxon>Episquamata</taxon>
        <taxon>Toxicofera</taxon>
        <taxon>Iguania</taxon>
        <taxon>Phrynosomatidae</taxon>
        <taxon>Phrynosomatinae</taxon>
        <taxon>Phrynosoma</taxon>
    </lineage>
</organism>
<evidence type="ECO:0000313" key="11">
    <source>
        <dbReference type="Proteomes" id="UP000826234"/>
    </source>
</evidence>
<comment type="caution">
    <text evidence="10">The sequence shown here is derived from an EMBL/GenBank/DDBJ whole genome shotgun (WGS) entry which is preliminary data.</text>
</comment>
<dbReference type="PANTHER" id="PTHR13598">
    <property type="entry name" value="AT07567P-RELATED"/>
    <property type="match status" value="1"/>
</dbReference>
<accession>A0ABQ7SWC8</accession>
<feature type="compositionally biased region" description="Basic and acidic residues" evidence="8">
    <location>
        <begin position="193"/>
        <end position="205"/>
    </location>
</feature>
<dbReference type="InterPro" id="IPR019358">
    <property type="entry name" value="NEMP_fam"/>
</dbReference>
<evidence type="ECO:0000256" key="7">
    <source>
        <dbReference type="ARBA" id="ARBA00023242"/>
    </source>
</evidence>
<evidence type="ECO:0000256" key="1">
    <source>
        <dbReference type="ARBA" id="ARBA00004575"/>
    </source>
</evidence>
<evidence type="ECO:0000256" key="3">
    <source>
        <dbReference type="ARBA" id="ARBA00022692"/>
    </source>
</evidence>
<comment type="similarity">
    <text evidence="2">Belongs to the NEMP family.</text>
</comment>
<keyword evidence="11" id="KW-1185">Reference proteome</keyword>
<evidence type="ECO:0000256" key="4">
    <source>
        <dbReference type="ARBA" id="ARBA00022729"/>
    </source>
</evidence>
<dbReference type="Pfam" id="PF10225">
    <property type="entry name" value="NEMP"/>
    <property type="match status" value="1"/>
</dbReference>
<keyword evidence="5 9" id="KW-1133">Transmembrane helix</keyword>
<dbReference type="EMBL" id="JAIPUX010003289">
    <property type="protein sequence ID" value="KAH0621587.1"/>
    <property type="molecule type" value="Genomic_DNA"/>
</dbReference>
<sequence length="205" mass="23727">MFAFFYPGYILIVGLISFAVCYKHGPLKSEQSMNLLMWTLQLLGLILVYFGIAIPHVAHMVMAAMLCSKILRYPLKVFYHFGRKAIQFFKLEKLEVRYLTEEEYQEQGETETIKALEELRQFCRSPEFPSWVAVVKLQHPQKFANFVLGLPHVSPEETIAHEEQYGIGGALFEQQLFIEGTGAEPDPQTGPIIREENHQMEEERR</sequence>
<keyword evidence="6 9" id="KW-0472">Membrane</keyword>
<evidence type="ECO:0000256" key="2">
    <source>
        <dbReference type="ARBA" id="ARBA00005748"/>
    </source>
</evidence>
<name>A0ABQ7SWC8_PHRPL</name>
<keyword evidence="3 9" id="KW-0812">Transmembrane</keyword>
<evidence type="ECO:0000256" key="6">
    <source>
        <dbReference type="ARBA" id="ARBA00023136"/>
    </source>
</evidence>
<dbReference type="PANTHER" id="PTHR13598:SF3">
    <property type="entry name" value="NUCLEAR ENVELOPE INTEGRAL MEMBRANE PROTEIN 2"/>
    <property type="match status" value="1"/>
</dbReference>
<dbReference type="Proteomes" id="UP000826234">
    <property type="component" value="Unassembled WGS sequence"/>
</dbReference>
<feature type="region of interest" description="Disordered" evidence="8">
    <location>
        <begin position="182"/>
        <end position="205"/>
    </location>
</feature>
<evidence type="ECO:0000256" key="9">
    <source>
        <dbReference type="SAM" id="Phobius"/>
    </source>
</evidence>
<reference evidence="10 11" key="1">
    <citation type="journal article" date="2022" name="Gigascience">
        <title>A chromosome-level genome assembly and annotation of the desert horned lizard, Phrynosoma platyrhinos, provides insight into chromosomal rearrangements among reptiles.</title>
        <authorList>
            <person name="Koochekian N."/>
            <person name="Ascanio A."/>
            <person name="Farleigh K."/>
            <person name="Card D.C."/>
            <person name="Schield D.R."/>
            <person name="Castoe T.A."/>
            <person name="Jezkova T."/>
        </authorList>
    </citation>
    <scope>NUCLEOTIDE SEQUENCE [LARGE SCALE GENOMIC DNA]</scope>
    <source>
        <strain evidence="10">NK-2021</strain>
    </source>
</reference>
<evidence type="ECO:0000313" key="10">
    <source>
        <dbReference type="EMBL" id="KAH0621587.1"/>
    </source>
</evidence>
<evidence type="ECO:0000256" key="5">
    <source>
        <dbReference type="ARBA" id="ARBA00022989"/>
    </source>
</evidence>
<evidence type="ECO:0000256" key="8">
    <source>
        <dbReference type="SAM" id="MobiDB-lite"/>
    </source>
</evidence>
<keyword evidence="7" id="KW-0539">Nucleus</keyword>
<feature type="transmembrane region" description="Helical" evidence="9">
    <location>
        <begin position="6"/>
        <end position="23"/>
    </location>
</feature>
<protein>
    <submittedName>
        <fullName evidence="10">Uncharacterized protein</fullName>
    </submittedName>
</protein>
<proteinExistence type="inferred from homology"/>
<keyword evidence="4" id="KW-0732">Signal</keyword>
<gene>
    <name evidence="10" type="ORF">JD844_023050</name>
</gene>
<comment type="subcellular location">
    <subcellularLocation>
        <location evidence="1">Nucleus inner membrane</location>
        <topology evidence="1">Multi-pass membrane protein</topology>
        <orientation evidence="1">Nucleoplasmic side</orientation>
    </subcellularLocation>
</comment>